<protein>
    <submittedName>
        <fullName evidence="1">Uncharacterized protein</fullName>
    </submittedName>
</protein>
<organism evidence="1 2">
    <name type="scientific">Candidatus Hakubella thermalkaliphila</name>
    <dbReference type="NCBI Taxonomy" id="2754717"/>
    <lineage>
        <taxon>Bacteria</taxon>
        <taxon>Bacillati</taxon>
        <taxon>Actinomycetota</taxon>
        <taxon>Actinomycetota incertae sedis</taxon>
        <taxon>Candidatus Hakubellales</taxon>
        <taxon>Candidatus Hakubellaceae</taxon>
        <taxon>Candidatus Hakubella</taxon>
    </lineage>
</organism>
<evidence type="ECO:0000313" key="1">
    <source>
        <dbReference type="EMBL" id="GFP31096.1"/>
    </source>
</evidence>
<reference evidence="1 2" key="1">
    <citation type="journal article" date="2020" name="Front. Microbiol.">
        <title>Single-cell genomics of novel Actinobacteria with the Wood-Ljungdahl pathway discovered in a serpentinizing system.</title>
        <authorList>
            <person name="Merino N."/>
            <person name="Kawai M."/>
            <person name="Boyd E.S."/>
            <person name="Colman D.R."/>
            <person name="McGlynn S.E."/>
            <person name="Nealson K.H."/>
            <person name="Kurokawa K."/>
            <person name="Hongoh Y."/>
        </authorList>
    </citation>
    <scope>NUCLEOTIDE SEQUENCE [LARGE SCALE GENOMIC DNA]</scope>
    <source>
        <strain evidence="1 2">S34</strain>
    </source>
</reference>
<gene>
    <name evidence="1" type="ORF">HKBW3S34_02015</name>
</gene>
<comment type="caution">
    <text evidence="1">The sequence shown here is derived from an EMBL/GenBank/DDBJ whole genome shotgun (WGS) entry which is preliminary data.</text>
</comment>
<evidence type="ECO:0000313" key="2">
    <source>
        <dbReference type="Proteomes" id="UP000588083"/>
    </source>
</evidence>
<feature type="non-terminal residue" evidence="1">
    <location>
        <position position="1"/>
    </location>
</feature>
<name>A0A6V8PJF4_9ACTN</name>
<accession>A0A6V8PJF4</accession>
<proteinExistence type="predicted"/>
<dbReference type="EMBL" id="BLRZ01000163">
    <property type="protein sequence ID" value="GFP31096.1"/>
    <property type="molecule type" value="Genomic_DNA"/>
</dbReference>
<dbReference type="AlphaFoldDB" id="A0A6V8PJF4"/>
<dbReference type="Proteomes" id="UP000588083">
    <property type="component" value="Unassembled WGS sequence"/>
</dbReference>
<sequence>KEQDLYKSYTLSEVIYELKKLRVITLNSGKSYLTEISQKQRMLFEKFGVPIPVAP</sequence>
<keyword evidence="2" id="KW-1185">Reference proteome</keyword>